<evidence type="ECO:0000313" key="13">
    <source>
        <dbReference type="Proteomes" id="UP000594262"/>
    </source>
</evidence>
<dbReference type="RefSeq" id="XP_066929938.1">
    <property type="nucleotide sequence ID" value="XM_067073837.1"/>
</dbReference>
<comment type="subcellular location">
    <subcellularLocation>
        <location evidence="1">Membrane</location>
        <topology evidence="1">Multi-pass membrane protein</topology>
    </subcellularLocation>
</comment>
<evidence type="ECO:0000256" key="4">
    <source>
        <dbReference type="ARBA" id="ARBA00023040"/>
    </source>
</evidence>
<evidence type="ECO:0000256" key="2">
    <source>
        <dbReference type="ARBA" id="ARBA00022692"/>
    </source>
</evidence>
<feature type="transmembrane region" description="Helical" evidence="10">
    <location>
        <begin position="466"/>
        <end position="491"/>
    </location>
</feature>
<dbReference type="PANTHER" id="PTHR10519">
    <property type="entry name" value="GABA-B RECEPTOR"/>
    <property type="match status" value="1"/>
</dbReference>
<feature type="transmembrane region" description="Helical" evidence="10">
    <location>
        <begin position="587"/>
        <end position="607"/>
    </location>
</feature>
<feature type="transmembrane region" description="Helical" evidence="10">
    <location>
        <begin position="715"/>
        <end position="737"/>
    </location>
</feature>
<name>A0A7M5XG93_9CNID</name>
<proteinExistence type="predicted"/>
<dbReference type="GO" id="GO:0007214">
    <property type="term" value="P:gamma-aminobutyric acid signaling pathway"/>
    <property type="evidence" value="ECO:0007669"/>
    <property type="project" value="TreeGrafter"/>
</dbReference>
<evidence type="ECO:0000256" key="3">
    <source>
        <dbReference type="ARBA" id="ARBA00022989"/>
    </source>
</evidence>
<feature type="region of interest" description="Disordered" evidence="9">
    <location>
        <begin position="763"/>
        <end position="783"/>
    </location>
</feature>
<evidence type="ECO:0000256" key="6">
    <source>
        <dbReference type="ARBA" id="ARBA00023170"/>
    </source>
</evidence>
<keyword evidence="2 10" id="KW-0812">Transmembrane</keyword>
<dbReference type="InterPro" id="IPR017978">
    <property type="entry name" value="GPCR_3_C"/>
</dbReference>
<evidence type="ECO:0000256" key="7">
    <source>
        <dbReference type="ARBA" id="ARBA00023180"/>
    </source>
</evidence>
<evidence type="ECO:0000313" key="12">
    <source>
        <dbReference type="EnsemblMetazoa" id="CLYHEMP022778.1"/>
    </source>
</evidence>
<dbReference type="PANTHER" id="PTHR10519:SF20">
    <property type="entry name" value="G-PROTEIN COUPLED RECEPTOR 156-RELATED"/>
    <property type="match status" value="1"/>
</dbReference>
<dbReference type="GO" id="GO:0004965">
    <property type="term" value="F:G protein-coupled GABA receptor activity"/>
    <property type="evidence" value="ECO:0007669"/>
    <property type="project" value="InterPro"/>
</dbReference>
<evidence type="ECO:0000259" key="11">
    <source>
        <dbReference type="PROSITE" id="PS50259"/>
    </source>
</evidence>
<dbReference type="Gene3D" id="3.40.50.2300">
    <property type="match status" value="2"/>
</dbReference>
<organism evidence="12 13">
    <name type="scientific">Clytia hemisphaerica</name>
    <dbReference type="NCBI Taxonomy" id="252671"/>
    <lineage>
        <taxon>Eukaryota</taxon>
        <taxon>Metazoa</taxon>
        <taxon>Cnidaria</taxon>
        <taxon>Hydrozoa</taxon>
        <taxon>Hydroidolina</taxon>
        <taxon>Leptothecata</taxon>
        <taxon>Obeliida</taxon>
        <taxon>Clytiidae</taxon>
        <taxon>Clytia</taxon>
    </lineage>
</organism>
<dbReference type="GO" id="GO:0038039">
    <property type="term" value="C:G protein-coupled receptor heterodimeric complex"/>
    <property type="evidence" value="ECO:0007669"/>
    <property type="project" value="TreeGrafter"/>
</dbReference>
<dbReference type="AlphaFoldDB" id="A0A7M5XG93"/>
<dbReference type="InterPro" id="IPR028082">
    <property type="entry name" value="Peripla_BP_I"/>
</dbReference>
<dbReference type="GeneID" id="136817513"/>
<keyword evidence="8" id="KW-0807">Transducer</keyword>
<dbReference type="OrthoDB" id="17569at2759"/>
<evidence type="ECO:0000256" key="5">
    <source>
        <dbReference type="ARBA" id="ARBA00023136"/>
    </source>
</evidence>
<evidence type="ECO:0000256" key="8">
    <source>
        <dbReference type="ARBA" id="ARBA00023224"/>
    </source>
</evidence>
<keyword evidence="4" id="KW-0297">G-protein coupled receptor</keyword>
<sequence>MKYIYTAICLAVYFNISIIEAQRPYFNKTKKLIEIAAFLPSPNEDNHCIRAAIQMSIDDINENSKIFFKNETYRFTPSFYYMPRDTTSAMLLISKIVDFPLNDAPLMLLGSPYGYDQNQLITDMCEGRRQEAIPVFSFSGKGLTTELTYRMELSPAIYTMMLASVNLLMHYNWTRVGIIHDFSTNEYRELRLQPLLDLLQDPGNVTVASQIIIEQTGSSEKGLSANFDEFEKHFPRIIIGFFEIKGARLVFCQAYKRHMKYPMIVWILYEILPDGWAGSQYDPPEGREISCTEEELLSAAFGYISVTKSSMLEGRTDSVLNTLDTYLHNLTDTPVKSNKCPPDTLYAHDAVQLTASMYNEYLSRRHSTFSTIVKYAKQYESTHMKNTTTGEILFKSFFGLQRMSGFIDIHKNVGRNVDKQYIGTYTIENDQLELVANSTDVLFGSYGVPRDAPLIKHEHQSFKASILWTMWGLAIAGCIFTIIIFVINLIHLIRYESDLKTPIIDHFILFGALLCYGSIFIYGLDTEFISLVNVPDICMSFSIVLAVGFSFLVGGLLVKMWQMYKLSIEKDDEDKELEDRILPEWKLILLIVVIFIGDAIILVTWFVRSSFYTRLYDVTSEENNKAIHTTSTILKTHLVRCECDNQNIYVITLYVYKGVLLLMGTFIFWQIRNSTLPILSHSKDIGMAICNVFLVSTVAVVCSSILVETEEYDSVYIIVAICIVITVTMTLILVFALKINGVIFGGSAGLSSSVSKFAKKSIKKNGTKRNTRNMTSSTPAAKY</sequence>
<feature type="domain" description="G-protein coupled receptors family 3 profile" evidence="11">
    <location>
        <begin position="473"/>
        <end position="744"/>
    </location>
</feature>
<keyword evidence="5 10" id="KW-0472">Membrane</keyword>
<feature type="transmembrane region" description="Helical" evidence="10">
    <location>
        <begin position="539"/>
        <end position="558"/>
    </location>
</feature>
<feature type="compositionally biased region" description="Polar residues" evidence="9">
    <location>
        <begin position="772"/>
        <end position="783"/>
    </location>
</feature>
<accession>A0A7M5XG93</accession>
<dbReference type="InterPro" id="IPR002455">
    <property type="entry name" value="GPCR3_GABA-B"/>
</dbReference>
<feature type="transmembrane region" description="Helical" evidence="10">
    <location>
        <begin position="689"/>
        <end position="709"/>
    </location>
</feature>
<dbReference type="Proteomes" id="UP000594262">
    <property type="component" value="Unplaced"/>
</dbReference>
<evidence type="ECO:0000256" key="9">
    <source>
        <dbReference type="SAM" id="MobiDB-lite"/>
    </source>
</evidence>
<protein>
    <recommendedName>
        <fullName evidence="11">G-protein coupled receptors family 3 profile domain-containing protein</fullName>
    </recommendedName>
</protein>
<keyword evidence="6" id="KW-0675">Receptor</keyword>
<keyword evidence="13" id="KW-1185">Reference proteome</keyword>
<feature type="transmembrane region" description="Helical" evidence="10">
    <location>
        <begin position="648"/>
        <end position="669"/>
    </location>
</feature>
<dbReference type="CDD" id="cd15047">
    <property type="entry name" value="7tmC_GABA-B-like"/>
    <property type="match status" value="1"/>
</dbReference>
<keyword evidence="7" id="KW-0325">Glycoprotein</keyword>
<evidence type="ECO:0000256" key="1">
    <source>
        <dbReference type="ARBA" id="ARBA00004141"/>
    </source>
</evidence>
<evidence type="ECO:0000256" key="10">
    <source>
        <dbReference type="SAM" id="Phobius"/>
    </source>
</evidence>
<dbReference type="SUPFAM" id="SSF53822">
    <property type="entry name" value="Periplasmic binding protein-like I"/>
    <property type="match status" value="1"/>
</dbReference>
<dbReference type="Pfam" id="PF01094">
    <property type="entry name" value="ANF_receptor"/>
    <property type="match status" value="1"/>
</dbReference>
<dbReference type="PROSITE" id="PS50259">
    <property type="entry name" value="G_PROTEIN_RECEP_F3_4"/>
    <property type="match status" value="1"/>
</dbReference>
<dbReference type="InterPro" id="IPR001828">
    <property type="entry name" value="ANF_lig-bd_rcpt"/>
</dbReference>
<dbReference type="PRINTS" id="PR01176">
    <property type="entry name" value="GABABRECEPTR"/>
</dbReference>
<feature type="transmembrane region" description="Helical" evidence="10">
    <location>
        <begin position="503"/>
        <end position="524"/>
    </location>
</feature>
<reference evidence="12" key="1">
    <citation type="submission" date="2021-01" db="UniProtKB">
        <authorList>
            <consortium name="EnsemblMetazoa"/>
        </authorList>
    </citation>
    <scope>IDENTIFICATION</scope>
</reference>
<dbReference type="EnsemblMetazoa" id="CLYHEMT022778.1">
    <property type="protein sequence ID" value="CLYHEMP022778.1"/>
    <property type="gene ID" value="CLYHEMG022778"/>
</dbReference>
<dbReference type="Pfam" id="PF00003">
    <property type="entry name" value="7tm_3"/>
    <property type="match status" value="1"/>
</dbReference>
<keyword evidence="3 10" id="KW-1133">Transmembrane helix</keyword>